<dbReference type="PANTHER" id="PTHR33232">
    <property type="entry name" value="PROTEIN SIEVE ELEMENT OCCLUSION B-LIKE"/>
    <property type="match status" value="1"/>
</dbReference>
<accession>A0A7J6EVR7</accession>
<proteinExistence type="predicted"/>
<dbReference type="AlphaFoldDB" id="A0A7J6EVR7"/>
<comment type="caution">
    <text evidence="1">The sequence shown here is derived from an EMBL/GenBank/DDBJ whole genome shotgun (WGS) entry which is preliminary data.</text>
</comment>
<organism evidence="1 2">
    <name type="scientific">Cannabis sativa</name>
    <name type="common">Hemp</name>
    <name type="synonym">Marijuana</name>
    <dbReference type="NCBI Taxonomy" id="3483"/>
    <lineage>
        <taxon>Eukaryota</taxon>
        <taxon>Viridiplantae</taxon>
        <taxon>Streptophyta</taxon>
        <taxon>Embryophyta</taxon>
        <taxon>Tracheophyta</taxon>
        <taxon>Spermatophyta</taxon>
        <taxon>Magnoliopsida</taxon>
        <taxon>eudicotyledons</taxon>
        <taxon>Gunneridae</taxon>
        <taxon>Pentapetalae</taxon>
        <taxon>rosids</taxon>
        <taxon>fabids</taxon>
        <taxon>Rosales</taxon>
        <taxon>Cannabaceae</taxon>
        <taxon>Cannabis</taxon>
    </lineage>
</organism>
<protein>
    <submittedName>
        <fullName evidence="1">Uncharacterized protein</fullName>
    </submittedName>
</protein>
<dbReference type="InterPro" id="IPR039299">
    <property type="entry name" value="SEOA"/>
</dbReference>
<evidence type="ECO:0000313" key="1">
    <source>
        <dbReference type="EMBL" id="KAF4362514.1"/>
    </source>
</evidence>
<sequence>MLKKSASSQTSLLSHLNVCRRQLEEAETYRRLCKLFRTPTEIMEISKPDLSRIPPRPLIDGSTTDAVNIDVLRRKSVFMFFSGVEITEEDISILKPVYEETKKEKSYTIVWIPIVEKWSDEIKKKYETLKSKMPWYCLHQFGPIAGIRFIKEQWHYQGKPMVGFDYSSREGGEP</sequence>
<dbReference type="Proteomes" id="UP000525078">
    <property type="component" value="Unassembled WGS sequence"/>
</dbReference>
<dbReference type="EMBL" id="JAATIP010000182">
    <property type="protein sequence ID" value="KAF4362514.1"/>
    <property type="molecule type" value="Genomic_DNA"/>
</dbReference>
<dbReference type="PANTHER" id="PTHR33232:SF18">
    <property type="entry name" value="PROTEIN SIEVE ELEMENT OCCLUSION B-LIKE"/>
    <property type="match status" value="1"/>
</dbReference>
<reference evidence="1 2" key="1">
    <citation type="journal article" date="2020" name="bioRxiv">
        <title>Sequence and annotation of 42 cannabis genomes reveals extensive copy number variation in cannabinoid synthesis and pathogen resistance genes.</title>
        <authorList>
            <person name="Mckernan K.J."/>
            <person name="Helbert Y."/>
            <person name="Kane L.T."/>
            <person name="Ebling H."/>
            <person name="Zhang L."/>
            <person name="Liu B."/>
            <person name="Eaton Z."/>
            <person name="Mclaughlin S."/>
            <person name="Kingan S."/>
            <person name="Baybayan P."/>
            <person name="Concepcion G."/>
            <person name="Jordan M."/>
            <person name="Riva A."/>
            <person name="Barbazuk W."/>
            <person name="Harkins T."/>
        </authorList>
    </citation>
    <scope>NUCLEOTIDE SEQUENCE [LARGE SCALE GENOMIC DNA]</scope>
    <source>
        <strain evidence="2">cv. Jamaican Lion 4</strain>
        <tissue evidence="1">Leaf</tissue>
    </source>
</reference>
<dbReference type="GO" id="GO:0010088">
    <property type="term" value="P:phloem development"/>
    <property type="evidence" value="ECO:0007669"/>
    <property type="project" value="InterPro"/>
</dbReference>
<name>A0A7J6EVR7_CANSA</name>
<evidence type="ECO:0000313" key="2">
    <source>
        <dbReference type="Proteomes" id="UP000525078"/>
    </source>
</evidence>
<gene>
    <name evidence="1" type="ORF">F8388_011341</name>
</gene>